<sequence length="156" mass="16072" precursor="true">MTPSPMLRHALARTAPVVVALLAVGLSAGCSKPDFAVAPVAGTVTLGGEPLAGALVTFQPRASEGGILAGRPSVGETGPDGRYQLETYDGYEGAVVGTHRVSISTFRKKAAEGDSSSVVVIAEERVPARYNRQSELSVEVPSSGLGDCNFELSSNK</sequence>
<evidence type="ECO:0008006" key="4">
    <source>
        <dbReference type="Google" id="ProtNLM"/>
    </source>
</evidence>
<keyword evidence="1" id="KW-0732">Signal</keyword>
<evidence type="ECO:0000313" key="2">
    <source>
        <dbReference type="EMBL" id="QDU90820.1"/>
    </source>
</evidence>
<accession>A0A518DH68</accession>
<dbReference type="KEGG" id="pnd:Pla175_42330"/>
<keyword evidence="3" id="KW-1185">Reference proteome</keyword>
<dbReference type="OrthoDB" id="286727at2"/>
<organism evidence="2 3">
    <name type="scientific">Pirellulimonas nuda</name>
    <dbReference type="NCBI Taxonomy" id="2528009"/>
    <lineage>
        <taxon>Bacteria</taxon>
        <taxon>Pseudomonadati</taxon>
        <taxon>Planctomycetota</taxon>
        <taxon>Planctomycetia</taxon>
        <taxon>Pirellulales</taxon>
        <taxon>Lacipirellulaceae</taxon>
        <taxon>Pirellulimonas</taxon>
    </lineage>
</organism>
<dbReference type="AlphaFoldDB" id="A0A518DH68"/>
<dbReference type="RefSeq" id="WP_145290071.1">
    <property type="nucleotide sequence ID" value="NZ_CP036291.1"/>
</dbReference>
<gene>
    <name evidence="2" type="ORF">Pla175_42330</name>
</gene>
<protein>
    <recommendedName>
        <fullName evidence="4">Carboxypeptidase regulatory-like domain-containing protein</fullName>
    </recommendedName>
</protein>
<name>A0A518DH68_9BACT</name>
<feature type="signal peptide" evidence="1">
    <location>
        <begin position="1"/>
        <end position="36"/>
    </location>
</feature>
<evidence type="ECO:0000313" key="3">
    <source>
        <dbReference type="Proteomes" id="UP000317429"/>
    </source>
</evidence>
<feature type="chain" id="PRO_5022026948" description="Carboxypeptidase regulatory-like domain-containing protein" evidence="1">
    <location>
        <begin position="37"/>
        <end position="156"/>
    </location>
</feature>
<proteinExistence type="predicted"/>
<reference evidence="2 3" key="1">
    <citation type="submission" date="2019-02" db="EMBL/GenBank/DDBJ databases">
        <title>Deep-cultivation of Planctomycetes and their phenomic and genomic characterization uncovers novel biology.</title>
        <authorList>
            <person name="Wiegand S."/>
            <person name="Jogler M."/>
            <person name="Boedeker C."/>
            <person name="Pinto D."/>
            <person name="Vollmers J."/>
            <person name="Rivas-Marin E."/>
            <person name="Kohn T."/>
            <person name="Peeters S.H."/>
            <person name="Heuer A."/>
            <person name="Rast P."/>
            <person name="Oberbeckmann S."/>
            <person name="Bunk B."/>
            <person name="Jeske O."/>
            <person name="Meyerdierks A."/>
            <person name="Storesund J.E."/>
            <person name="Kallscheuer N."/>
            <person name="Luecker S."/>
            <person name="Lage O.M."/>
            <person name="Pohl T."/>
            <person name="Merkel B.J."/>
            <person name="Hornburger P."/>
            <person name="Mueller R.-W."/>
            <person name="Bruemmer F."/>
            <person name="Labrenz M."/>
            <person name="Spormann A.M."/>
            <person name="Op den Camp H."/>
            <person name="Overmann J."/>
            <person name="Amann R."/>
            <person name="Jetten M.S.M."/>
            <person name="Mascher T."/>
            <person name="Medema M.H."/>
            <person name="Devos D.P."/>
            <person name="Kaster A.-K."/>
            <person name="Ovreas L."/>
            <person name="Rohde M."/>
            <person name="Galperin M.Y."/>
            <person name="Jogler C."/>
        </authorList>
    </citation>
    <scope>NUCLEOTIDE SEQUENCE [LARGE SCALE GENOMIC DNA]</scope>
    <source>
        <strain evidence="2 3">Pla175</strain>
    </source>
</reference>
<dbReference type="Proteomes" id="UP000317429">
    <property type="component" value="Chromosome"/>
</dbReference>
<dbReference type="EMBL" id="CP036291">
    <property type="protein sequence ID" value="QDU90820.1"/>
    <property type="molecule type" value="Genomic_DNA"/>
</dbReference>
<evidence type="ECO:0000256" key="1">
    <source>
        <dbReference type="SAM" id="SignalP"/>
    </source>
</evidence>